<comment type="caution">
    <text evidence="2">The sequence shown here is derived from an EMBL/GenBank/DDBJ whole genome shotgun (WGS) entry which is preliminary data.</text>
</comment>
<gene>
    <name evidence="2" type="ORF">FBEOM_1701</name>
</gene>
<reference evidence="2" key="1">
    <citation type="journal article" date="2017" name="Mycologia">
        <title>Fusarium algeriense, sp. nov., a novel toxigenic crown rot pathogen of durum wheat from Algeria is nested in the Fusarium burgessii species complex.</title>
        <authorList>
            <person name="Laraba I."/>
            <person name="Keddad A."/>
            <person name="Boureghda H."/>
            <person name="Abdallah N."/>
            <person name="Vaughan M.M."/>
            <person name="Proctor R.H."/>
            <person name="Busman M."/>
            <person name="O'Donnell K."/>
        </authorList>
    </citation>
    <scope>NUCLEOTIDE SEQUENCE</scope>
    <source>
        <strain evidence="2">NRRL 25174</strain>
    </source>
</reference>
<evidence type="ECO:0000256" key="1">
    <source>
        <dbReference type="SAM" id="MobiDB-lite"/>
    </source>
</evidence>
<name>A0A9P5E0L4_9HYPO</name>
<organism evidence="2 3">
    <name type="scientific">Fusarium beomiforme</name>
    <dbReference type="NCBI Taxonomy" id="44412"/>
    <lineage>
        <taxon>Eukaryota</taxon>
        <taxon>Fungi</taxon>
        <taxon>Dikarya</taxon>
        <taxon>Ascomycota</taxon>
        <taxon>Pezizomycotina</taxon>
        <taxon>Sordariomycetes</taxon>
        <taxon>Hypocreomycetidae</taxon>
        <taxon>Hypocreales</taxon>
        <taxon>Nectriaceae</taxon>
        <taxon>Fusarium</taxon>
        <taxon>Fusarium burgessii species complex</taxon>
    </lineage>
</organism>
<dbReference type="Proteomes" id="UP000730481">
    <property type="component" value="Unassembled WGS sequence"/>
</dbReference>
<dbReference type="EMBL" id="PVQB02000059">
    <property type="protein sequence ID" value="KAF4344307.1"/>
    <property type="molecule type" value="Genomic_DNA"/>
</dbReference>
<keyword evidence="3" id="KW-1185">Reference proteome</keyword>
<proteinExistence type="predicted"/>
<sequence>MKSLLESVSRSETCGCICNREAMIREFIELVAMTRSFERISAWVEFGNLHDLCGTLNNVVCQTPGLLQRHSTFLRAIANPDVMAYFVPLLVHTLKPRMLATSNLTLIVISLVIKAIHGGVKCKFLFEGCTEECQMQGKSFGIVASRRTYGAATLRLMDVTFLTILRNVTSQPTDRQVVDKILHVIQDAQQQFHAQLASPSLPGRPAEDQADNNSPEPTSGREPGERHIVQGSDEEALSTSCSVTAGSSNLTESS</sequence>
<evidence type="ECO:0000313" key="3">
    <source>
        <dbReference type="Proteomes" id="UP000730481"/>
    </source>
</evidence>
<reference evidence="2" key="2">
    <citation type="submission" date="2020-02" db="EMBL/GenBank/DDBJ databases">
        <title>Identification and distribution of gene clusters putatively required for synthesis of sphingolipid metabolism inhibitors in phylogenetically diverse species of the filamentous fungus Fusarium.</title>
        <authorList>
            <person name="Kim H.-S."/>
            <person name="Busman M."/>
            <person name="Brown D.W."/>
            <person name="Divon H."/>
            <person name="Uhlig S."/>
            <person name="Proctor R.H."/>
        </authorList>
    </citation>
    <scope>NUCLEOTIDE SEQUENCE</scope>
    <source>
        <strain evidence="2">NRRL 25174</strain>
    </source>
</reference>
<evidence type="ECO:0000313" key="2">
    <source>
        <dbReference type="EMBL" id="KAF4344307.1"/>
    </source>
</evidence>
<protein>
    <submittedName>
        <fullName evidence="2">Uncharacterized protein</fullName>
    </submittedName>
</protein>
<feature type="region of interest" description="Disordered" evidence="1">
    <location>
        <begin position="198"/>
        <end position="254"/>
    </location>
</feature>
<accession>A0A9P5E0L4</accession>
<feature type="compositionally biased region" description="Polar residues" evidence="1">
    <location>
        <begin position="237"/>
        <end position="254"/>
    </location>
</feature>
<dbReference type="AlphaFoldDB" id="A0A9P5E0L4"/>